<reference evidence="1 2" key="1">
    <citation type="submission" date="2024-10" db="EMBL/GenBank/DDBJ databases">
        <title>The Natural Products Discovery Center: Release of the First 8490 Sequenced Strains for Exploring Actinobacteria Biosynthetic Diversity.</title>
        <authorList>
            <person name="Kalkreuter E."/>
            <person name="Kautsar S.A."/>
            <person name="Yang D."/>
            <person name="Bader C.D."/>
            <person name="Teijaro C.N."/>
            <person name="Fluegel L."/>
            <person name="Davis C.M."/>
            <person name="Simpson J.R."/>
            <person name="Lauterbach L."/>
            <person name="Steele A.D."/>
            <person name="Gui C."/>
            <person name="Meng S."/>
            <person name="Li G."/>
            <person name="Viehrig K."/>
            <person name="Ye F."/>
            <person name="Su P."/>
            <person name="Kiefer A.F."/>
            <person name="Nichols A."/>
            <person name="Cepeda A.J."/>
            <person name="Yan W."/>
            <person name="Fan B."/>
            <person name="Jiang Y."/>
            <person name="Adhikari A."/>
            <person name="Zheng C.-J."/>
            <person name="Schuster L."/>
            <person name="Cowan T.M."/>
            <person name="Smanski M.J."/>
            <person name="Chevrette M.G."/>
            <person name="De Carvalho L.P.S."/>
            <person name="Shen B."/>
        </authorList>
    </citation>
    <scope>NUCLEOTIDE SEQUENCE [LARGE SCALE GENOMIC DNA]</scope>
    <source>
        <strain evidence="1 2">NPDC049503</strain>
    </source>
</reference>
<evidence type="ECO:0000313" key="2">
    <source>
        <dbReference type="Proteomes" id="UP001612928"/>
    </source>
</evidence>
<gene>
    <name evidence="1" type="ORF">ACIBP5_24995</name>
</gene>
<sequence length="150" mass="16231">MTVSACMPEQPTQETVTHVQALERVERLIRQTAAALTPPAELELIPYSTPPNPCAWSEDGIPERFSINRKYWLRGLPGEGIVTAARQVHDHWEAQGHAITSTGGFETGHPSITGTSNPDGFVLALAWAEGDNLYLAATSPCLPPQDAPHP</sequence>
<proteinExistence type="predicted"/>
<keyword evidence="2" id="KW-1185">Reference proteome</keyword>
<dbReference type="Proteomes" id="UP001612928">
    <property type="component" value="Unassembled WGS sequence"/>
</dbReference>
<accession>A0ABW8A8W5</accession>
<evidence type="ECO:0000313" key="1">
    <source>
        <dbReference type="EMBL" id="MFI7443239.1"/>
    </source>
</evidence>
<comment type="caution">
    <text evidence="1">The sequence shown here is derived from an EMBL/GenBank/DDBJ whole genome shotgun (WGS) entry which is preliminary data.</text>
</comment>
<name>A0ABW8A8W5_9ACTN</name>
<dbReference type="RefSeq" id="WP_144069994.1">
    <property type="nucleotide sequence ID" value="NZ_JBITMB010000006.1"/>
</dbReference>
<organism evidence="1 2">
    <name type="scientific">Nonomuraea indica</name>
    <dbReference type="NCBI Taxonomy" id="1581193"/>
    <lineage>
        <taxon>Bacteria</taxon>
        <taxon>Bacillati</taxon>
        <taxon>Actinomycetota</taxon>
        <taxon>Actinomycetes</taxon>
        <taxon>Streptosporangiales</taxon>
        <taxon>Streptosporangiaceae</taxon>
        <taxon>Nonomuraea</taxon>
    </lineage>
</organism>
<dbReference type="EMBL" id="JBITMB010000006">
    <property type="protein sequence ID" value="MFI7443239.1"/>
    <property type="molecule type" value="Genomic_DNA"/>
</dbReference>
<protein>
    <submittedName>
        <fullName evidence="1">Uncharacterized protein</fullName>
    </submittedName>
</protein>